<comment type="caution">
    <text evidence="2">The sequence shown here is derived from an EMBL/GenBank/DDBJ whole genome shotgun (WGS) entry which is preliminary data.</text>
</comment>
<protein>
    <submittedName>
        <fullName evidence="2">Uncharacterized protein</fullName>
    </submittedName>
</protein>
<evidence type="ECO:0000313" key="2">
    <source>
        <dbReference type="EMBL" id="EDY18536.1"/>
    </source>
</evidence>
<sequence length="30" mass="3351">MPRATPPYSQRQNIGPLPYKFDGPEPHKAG</sequence>
<organism evidence="2 3">
    <name type="scientific">Chthoniobacter flavus Ellin428</name>
    <dbReference type="NCBI Taxonomy" id="497964"/>
    <lineage>
        <taxon>Bacteria</taxon>
        <taxon>Pseudomonadati</taxon>
        <taxon>Verrucomicrobiota</taxon>
        <taxon>Spartobacteria</taxon>
        <taxon>Chthoniobacterales</taxon>
        <taxon>Chthoniobacteraceae</taxon>
        <taxon>Chthoniobacter</taxon>
    </lineage>
</organism>
<evidence type="ECO:0000313" key="3">
    <source>
        <dbReference type="Proteomes" id="UP000005824"/>
    </source>
</evidence>
<accession>B4D4T3</accession>
<keyword evidence="3" id="KW-1185">Reference proteome</keyword>
<dbReference type="STRING" id="497964.CfE428DRAFT_3921"/>
<evidence type="ECO:0000256" key="1">
    <source>
        <dbReference type="SAM" id="MobiDB-lite"/>
    </source>
</evidence>
<dbReference type="Proteomes" id="UP000005824">
    <property type="component" value="Unassembled WGS sequence"/>
</dbReference>
<reference evidence="2 3" key="1">
    <citation type="journal article" date="2011" name="J. Bacteriol.">
        <title>Genome sequence of Chthoniobacter flavus Ellin428, an aerobic heterotrophic soil bacterium.</title>
        <authorList>
            <person name="Kant R."/>
            <person name="van Passel M.W."/>
            <person name="Palva A."/>
            <person name="Lucas S."/>
            <person name="Lapidus A."/>
            <person name="Glavina Del Rio T."/>
            <person name="Dalin E."/>
            <person name="Tice H."/>
            <person name="Bruce D."/>
            <person name="Goodwin L."/>
            <person name="Pitluck S."/>
            <person name="Larimer F.W."/>
            <person name="Land M.L."/>
            <person name="Hauser L."/>
            <person name="Sangwan P."/>
            <person name="de Vos W.M."/>
            <person name="Janssen P.H."/>
            <person name="Smidt H."/>
        </authorList>
    </citation>
    <scope>NUCLEOTIDE SEQUENCE [LARGE SCALE GENOMIC DNA]</scope>
    <source>
        <strain evidence="2 3">Ellin428</strain>
    </source>
</reference>
<feature type="region of interest" description="Disordered" evidence="1">
    <location>
        <begin position="1"/>
        <end position="30"/>
    </location>
</feature>
<dbReference type="AlphaFoldDB" id="B4D4T3"/>
<proteinExistence type="predicted"/>
<dbReference type="InParanoid" id="B4D4T3"/>
<name>B4D4T3_9BACT</name>
<dbReference type="EMBL" id="ABVL01000012">
    <property type="protein sequence ID" value="EDY18536.1"/>
    <property type="molecule type" value="Genomic_DNA"/>
</dbReference>
<gene>
    <name evidence="2" type="ORF">CfE428DRAFT_3921</name>
</gene>